<dbReference type="NCBIfam" id="TIGR00052">
    <property type="entry name" value="nudix-type nucleoside diphosphatase, YffH/AdpP family"/>
    <property type="match status" value="1"/>
</dbReference>
<keyword evidence="17" id="KW-1185">Reference proteome</keyword>
<dbReference type="CDD" id="cd06661">
    <property type="entry name" value="GGCT_like"/>
    <property type="match status" value="1"/>
</dbReference>
<gene>
    <name evidence="16" type="primary">nudF</name>
    <name evidence="16" type="ORF">NIG5292_00776</name>
</gene>
<dbReference type="GO" id="GO:0006753">
    <property type="term" value="P:nucleoside phosphate metabolic process"/>
    <property type="evidence" value="ECO:0007669"/>
    <property type="project" value="TreeGrafter"/>
</dbReference>
<dbReference type="Gene3D" id="3.10.490.10">
    <property type="entry name" value="Gamma-glutamyl cyclotransferase-like"/>
    <property type="match status" value="1"/>
</dbReference>
<dbReference type="RefSeq" id="WP_048598150.1">
    <property type="nucleotide sequence ID" value="NZ_CBFHGK010000001.1"/>
</dbReference>
<dbReference type="AlphaFoldDB" id="A0A0U1NJ40"/>
<dbReference type="GO" id="GO:0019144">
    <property type="term" value="F:ADP-sugar diphosphatase activity"/>
    <property type="evidence" value="ECO:0007669"/>
    <property type="project" value="TreeGrafter"/>
</dbReference>
<proteinExistence type="inferred from homology"/>
<evidence type="ECO:0000313" key="17">
    <source>
        <dbReference type="Proteomes" id="UP000048949"/>
    </source>
</evidence>
<dbReference type="PANTHER" id="PTHR11839:SF5">
    <property type="entry name" value="ADP-RIBOSE PYROPHOSPHATASE"/>
    <property type="match status" value="1"/>
</dbReference>
<dbReference type="EMBL" id="CVQV01000003">
    <property type="protein sequence ID" value="CRK74740.1"/>
    <property type="molecule type" value="Genomic_DNA"/>
</dbReference>
<dbReference type="Proteomes" id="UP000048949">
    <property type="component" value="Unassembled WGS sequence"/>
</dbReference>
<feature type="binding site" evidence="13">
    <location>
        <position position="335"/>
    </location>
    <ligand>
        <name>Mg(2+)</name>
        <dbReference type="ChEBI" id="CHEBI:18420"/>
        <label>1</label>
    </ligand>
</feature>
<dbReference type="Pfam" id="PF00293">
    <property type="entry name" value="NUDIX"/>
    <property type="match status" value="1"/>
</dbReference>
<name>A0A0U1NJ40_9RHOB</name>
<evidence type="ECO:0000256" key="1">
    <source>
        <dbReference type="ARBA" id="ARBA00001946"/>
    </source>
</evidence>
<comment type="function">
    <text evidence="8">Acts on ADP-mannose and ADP-glucose as well as ADP-ribose. Prevents glycogen biosynthesis. The reaction catalyzed by this enzyme is a limiting step of the gluconeogenic process.</text>
</comment>
<dbReference type="InterPro" id="IPR000086">
    <property type="entry name" value="NUDIX_hydrolase_dom"/>
</dbReference>
<evidence type="ECO:0000313" key="16">
    <source>
        <dbReference type="EMBL" id="CRK74740.1"/>
    </source>
</evidence>
<evidence type="ECO:0000256" key="13">
    <source>
        <dbReference type="PIRSR" id="PIRSR604385-2"/>
    </source>
</evidence>
<evidence type="ECO:0000256" key="14">
    <source>
        <dbReference type="PIRSR" id="PIRSR604385-3"/>
    </source>
</evidence>
<feature type="binding site" evidence="13">
    <location>
        <position position="282"/>
    </location>
    <ligand>
        <name>Mg(2+)</name>
        <dbReference type="ChEBI" id="CHEBI:18420"/>
        <label>1</label>
    </ligand>
</feature>
<reference evidence="16 17" key="1">
    <citation type="submission" date="2015-04" db="EMBL/GenBank/DDBJ databases">
        <authorList>
            <person name="Syromyatnikov M.Y."/>
            <person name="Popov V.N."/>
        </authorList>
    </citation>
    <scope>NUCLEOTIDE SEQUENCE [LARGE SCALE GENOMIC DNA]</scope>
    <source>
        <strain evidence="16 17">CECT 5292</strain>
    </source>
</reference>
<accession>A0A0U1NJ40</accession>
<evidence type="ECO:0000256" key="12">
    <source>
        <dbReference type="ARBA" id="ARBA00049546"/>
    </source>
</evidence>
<keyword evidence="6 16" id="KW-0378">Hydrolase</keyword>
<evidence type="ECO:0000259" key="15">
    <source>
        <dbReference type="PROSITE" id="PS51462"/>
    </source>
</evidence>
<comment type="similarity">
    <text evidence="2">Belongs to the Nudix hydrolase family. NudF subfamily.</text>
</comment>
<feature type="binding site" evidence="13">
    <location>
        <position position="286"/>
    </location>
    <ligand>
        <name>Mg(2+)</name>
        <dbReference type="ChEBI" id="CHEBI:18420"/>
        <label>1</label>
    </ligand>
</feature>
<sequence length="380" mass="41411">MPGEVDNEEDMPTPNGSLIVYGTLRDAALREVILGQTDHLRLSDVMLEGYRVSQVKGESFPIIEAAKGQSAKALRIDGLSQNDRARLDFYESGFAYDMVQIDGADIYMPPRGQWQAEGAWSLSQWQHDFGEVSRTAAAEVMSYFGQLSGADVAARFGMIRARAASRLRAEAGSGPVDGRLSRDDVSLFGHRTPYFNFFAMDEMDLSFKRFDGSSSPVVTRAAFKSADAAIVLPYDPVRDRVVLVEQFRVGPYLRGASDCWSMEPIAGLIDAFEAPQDAAHREAMEEAGLKFSALHTVAEAYPSPGSSTEFFYLYVGTADLPDDITGVGGEVGEAEDIASHLLSFDAFMKVADGGGLKNAPTLLLALWLARHRDELRAGIA</sequence>
<keyword evidence="7 13" id="KW-0460">Magnesium</keyword>
<dbReference type="CDD" id="cd24155">
    <property type="entry name" value="NUDIX_ADPRase"/>
    <property type="match status" value="1"/>
</dbReference>
<evidence type="ECO:0000256" key="6">
    <source>
        <dbReference type="ARBA" id="ARBA00022801"/>
    </source>
</evidence>
<dbReference type="InterPro" id="IPR004385">
    <property type="entry name" value="NDP_pyrophosphatase"/>
</dbReference>
<dbReference type="Pfam" id="PF06094">
    <property type="entry name" value="GGACT"/>
    <property type="match status" value="1"/>
</dbReference>
<dbReference type="GO" id="GO:0047631">
    <property type="term" value="F:ADP-ribose diphosphatase activity"/>
    <property type="evidence" value="ECO:0007669"/>
    <property type="project" value="UniProtKB-EC"/>
</dbReference>
<dbReference type="GO" id="GO:0019693">
    <property type="term" value="P:ribose phosphate metabolic process"/>
    <property type="evidence" value="ECO:0007669"/>
    <property type="project" value="TreeGrafter"/>
</dbReference>
<dbReference type="SUPFAM" id="SSF55811">
    <property type="entry name" value="Nudix"/>
    <property type="match status" value="1"/>
</dbReference>
<comment type="catalytic activity">
    <reaction evidence="12">
        <text>ADP-D-ribose + H2O = D-ribose 5-phosphate + AMP + 2 H(+)</text>
        <dbReference type="Rhea" id="RHEA:10412"/>
        <dbReference type="ChEBI" id="CHEBI:15377"/>
        <dbReference type="ChEBI" id="CHEBI:15378"/>
        <dbReference type="ChEBI" id="CHEBI:57967"/>
        <dbReference type="ChEBI" id="CHEBI:78346"/>
        <dbReference type="ChEBI" id="CHEBI:456215"/>
        <dbReference type="EC" id="3.6.1.13"/>
    </reaction>
</comment>
<evidence type="ECO:0000256" key="9">
    <source>
        <dbReference type="ARBA" id="ARBA00030162"/>
    </source>
</evidence>
<dbReference type="PROSITE" id="PS51462">
    <property type="entry name" value="NUDIX"/>
    <property type="match status" value="1"/>
</dbReference>
<dbReference type="Gene3D" id="3.90.79.10">
    <property type="entry name" value="Nucleoside Triphosphate Pyrophosphohydrolase"/>
    <property type="match status" value="1"/>
</dbReference>
<dbReference type="InterPro" id="IPR013024">
    <property type="entry name" value="GGCT-like"/>
</dbReference>
<evidence type="ECO:0000256" key="4">
    <source>
        <dbReference type="ARBA" id="ARBA00013297"/>
    </source>
</evidence>
<protein>
    <recommendedName>
        <fullName evidence="4">ADP-ribose pyrophosphatase</fullName>
        <ecNumber evidence="3">3.6.1.13</ecNumber>
    </recommendedName>
    <alternativeName>
        <fullName evidence="9">ADP-ribose diphosphatase</fullName>
    </alternativeName>
    <alternativeName>
        <fullName evidence="11">ADP-ribose phosphohydrolase</fullName>
    </alternativeName>
    <alternativeName>
        <fullName evidence="10">Adenosine diphosphoribose pyrophosphatase</fullName>
    </alternativeName>
</protein>
<evidence type="ECO:0000256" key="11">
    <source>
        <dbReference type="ARBA" id="ARBA00033056"/>
    </source>
</evidence>
<evidence type="ECO:0000256" key="8">
    <source>
        <dbReference type="ARBA" id="ARBA00025164"/>
    </source>
</evidence>
<dbReference type="InterPro" id="IPR015797">
    <property type="entry name" value="NUDIX_hydrolase-like_dom_sf"/>
</dbReference>
<comment type="cofactor">
    <cofactor evidence="1 13">
        <name>Mg(2+)</name>
        <dbReference type="ChEBI" id="CHEBI:18420"/>
    </cofactor>
</comment>
<dbReference type="STRING" id="282199.GCA_001049735_00776"/>
<evidence type="ECO:0000256" key="5">
    <source>
        <dbReference type="ARBA" id="ARBA00022723"/>
    </source>
</evidence>
<keyword evidence="5 13" id="KW-0479">Metal-binding</keyword>
<dbReference type="GO" id="GO:0046872">
    <property type="term" value="F:metal ion binding"/>
    <property type="evidence" value="ECO:0007669"/>
    <property type="project" value="UniProtKB-KW"/>
</dbReference>
<dbReference type="InterPro" id="IPR009288">
    <property type="entry name" value="AIG2-like_dom"/>
</dbReference>
<organism evidence="16 17">
    <name type="scientific">Nereida ignava</name>
    <dbReference type="NCBI Taxonomy" id="282199"/>
    <lineage>
        <taxon>Bacteria</taxon>
        <taxon>Pseudomonadati</taxon>
        <taxon>Pseudomonadota</taxon>
        <taxon>Alphaproteobacteria</taxon>
        <taxon>Rhodobacterales</taxon>
        <taxon>Roseobacteraceae</taxon>
        <taxon>Nereida</taxon>
    </lineage>
</organism>
<evidence type="ECO:0000256" key="10">
    <source>
        <dbReference type="ARBA" id="ARBA00030308"/>
    </source>
</evidence>
<dbReference type="InterPro" id="IPR020084">
    <property type="entry name" value="NUDIX_hydrolase_CS"/>
</dbReference>
<dbReference type="PANTHER" id="PTHR11839">
    <property type="entry name" value="UDP/ADP-SUGAR PYROPHOSPHATASE"/>
    <property type="match status" value="1"/>
</dbReference>
<feature type="binding site" evidence="13">
    <location>
        <position position="266"/>
    </location>
    <ligand>
        <name>Mg(2+)</name>
        <dbReference type="ChEBI" id="CHEBI:18420"/>
        <label>1</label>
    </ligand>
</feature>
<feature type="domain" description="Nudix hydrolase" evidence="15">
    <location>
        <begin position="224"/>
        <end position="370"/>
    </location>
</feature>
<evidence type="ECO:0000256" key="7">
    <source>
        <dbReference type="ARBA" id="ARBA00022842"/>
    </source>
</evidence>
<dbReference type="PROSITE" id="PS00893">
    <property type="entry name" value="NUDIX_BOX"/>
    <property type="match status" value="1"/>
</dbReference>
<evidence type="ECO:0000256" key="3">
    <source>
        <dbReference type="ARBA" id="ARBA00012453"/>
    </source>
</evidence>
<feature type="short sequence motif" description="Nudix box" evidence="14">
    <location>
        <begin position="267"/>
        <end position="289"/>
    </location>
</feature>
<evidence type="ECO:0000256" key="2">
    <source>
        <dbReference type="ARBA" id="ARBA00007482"/>
    </source>
</evidence>
<dbReference type="GO" id="GO:0005829">
    <property type="term" value="C:cytosol"/>
    <property type="evidence" value="ECO:0007669"/>
    <property type="project" value="TreeGrafter"/>
</dbReference>
<dbReference type="EC" id="3.6.1.13" evidence="3"/>